<dbReference type="InterPro" id="IPR017853">
    <property type="entry name" value="GH"/>
</dbReference>
<dbReference type="STRING" id="381751.SAMN05444391_0136"/>
<name>A0A1M6Q969_9AQUI</name>
<keyword evidence="3" id="KW-1185">Reference proteome</keyword>
<dbReference type="InterPro" id="IPR016925">
    <property type="entry name" value="UCP029570"/>
</dbReference>
<dbReference type="InterPro" id="IPR016062">
    <property type="entry name" value="TM1410-rel"/>
</dbReference>
<dbReference type="AlphaFoldDB" id="A0A1M6Q969"/>
<evidence type="ECO:0000313" key="3">
    <source>
        <dbReference type="Proteomes" id="UP000189810"/>
    </source>
</evidence>
<dbReference type="RefSeq" id="WP_079653341.1">
    <property type="nucleotide sequence ID" value="NZ_LT670846.1"/>
</dbReference>
<gene>
    <name evidence="2" type="ORF">SAMN05444391_0136</name>
</gene>
<dbReference type="PIRSF" id="PIRSF029570">
    <property type="entry name" value="UCP029570"/>
    <property type="match status" value="1"/>
</dbReference>
<dbReference type="PANTHER" id="PTHR35882">
    <property type="entry name" value="PELA"/>
    <property type="match status" value="1"/>
</dbReference>
<dbReference type="EMBL" id="LT670846">
    <property type="protein sequence ID" value="SHK16829.1"/>
    <property type="molecule type" value="Genomic_DNA"/>
</dbReference>
<accession>A0A1M6Q969</accession>
<dbReference type="OrthoDB" id="7292394at2"/>
<dbReference type="InterPro" id="IPR004352">
    <property type="entry name" value="GH114_TIM-barrel"/>
</dbReference>
<evidence type="ECO:0000313" key="2">
    <source>
        <dbReference type="EMBL" id="SHK16829.1"/>
    </source>
</evidence>
<proteinExistence type="predicted"/>
<dbReference type="CDD" id="cd10922">
    <property type="entry name" value="CE4_PelA_like_C"/>
    <property type="match status" value="1"/>
</dbReference>
<protein>
    <submittedName>
        <fullName evidence="2">Extracellular protein</fullName>
    </submittedName>
</protein>
<dbReference type="InterPro" id="IPR013785">
    <property type="entry name" value="Aldolase_TIM"/>
</dbReference>
<dbReference type="PANTHER" id="PTHR35882:SF2">
    <property type="entry name" value="PELA"/>
    <property type="match status" value="1"/>
</dbReference>
<dbReference type="Pfam" id="PF03537">
    <property type="entry name" value="Glyco_hydro_114"/>
    <property type="match status" value="1"/>
</dbReference>
<feature type="domain" description="Glycoside-hydrolase family GH114 TIM-barrel" evidence="1">
    <location>
        <begin position="40"/>
        <end position="265"/>
    </location>
</feature>
<dbReference type="SUPFAM" id="SSF51445">
    <property type="entry name" value="(Trans)glycosidases"/>
    <property type="match status" value="1"/>
</dbReference>
<dbReference type="PRINTS" id="PR01545">
    <property type="entry name" value="THEMAYE10DUF"/>
</dbReference>
<dbReference type="Proteomes" id="UP000189810">
    <property type="component" value="Chromosome I"/>
</dbReference>
<sequence>MRLLCLFVSLLVMGYLWAKEPKFVGVYYADDPPPEMFYMFDWLVLDPHASANVLKKKNLYIKHRRAKLFGYLSIFEISASNPHYKEVKPDWIIGENPYWKEKILDLTKEEVKDFLLKRAKEIVSMGFDGFFLDTLDSYKLALPKERWEEQRKALVEFIRELKRAFPKQKIILNWGFDVIEDVNDLIDGFMVEGLFSKIDFQKGGYRDTTEEERQWLIERLKPIAQKVPVIVVDYVDLPKEREKAKQIAKKIRSLGFIPYVSVKELNVIGIVDTDLVKRRALMFYEPSEPNYYPGFSDPSRLAQPYLEYWGYSVDLWDVTKGKPSFPLWDRYAVLVFWVNSQPTWMEDLILEAIQDGLKVVFIENLPTREQLLKKLDLEVYPSSKEGWKLLEKAPYVGYEVEPSPSFNPVVFPKTGSPLLIYAKGNLRYSPLAVTPWGGYALAGAYIRQLSQEVFVVNPYEFWREVLGEEDVAFEPVTTENGRRILTIHMDGDAFHSKTEVPGYTYSAEVLLKELLQRYPLPHTISLVEAELLLSKERPKLEEIARKIFSLPNVKPASHTFSHPFDWRKIEEKAEGYNLKIPGYKFDLKREILGSVDYVDSLAKPKKVHIFFWSGSANPPKDALELLYEAGLLNLNGGNTTISKKNPYLSSISPLGVDVDGYFQVYAPVMNENVYTNLWTGPFYGYLDVISTYELTDKPYRIKPVAIYYHTYSFSKVASFKALERVYQKVLTWKVIPMYVEDYAWKVLDFRSAVILKSDGHYIVRSGGLIRTLRLKKGLYPDLEKSVGVVGFTIVNGHTYVHLDPSGDYIIKLTDKPKERPYLIDSNGFVEYFEKHANGFRLKLKSYIEVDASVYLPKGCKMNMKRSPDNKEALIDVVCKEE</sequence>
<evidence type="ECO:0000259" key="1">
    <source>
        <dbReference type="Pfam" id="PF03537"/>
    </source>
</evidence>
<reference evidence="2 3" key="1">
    <citation type="submission" date="2016-11" db="EMBL/GenBank/DDBJ databases">
        <authorList>
            <person name="Jaros S."/>
            <person name="Januszkiewicz K."/>
            <person name="Wedrychowicz H."/>
        </authorList>
    </citation>
    <scope>NUCLEOTIDE SEQUENCE [LARGE SCALE GENOMIC DNA]</scope>
    <source>
        <strain evidence="2 3">DSM 19557</strain>
    </source>
</reference>
<organism evidence="2 3">
    <name type="scientific">Thermocrinis minervae</name>
    <dbReference type="NCBI Taxonomy" id="381751"/>
    <lineage>
        <taxon>Bacteria</taxon>
        <taxon>Pseudomonadati</taxon>
        <taxon>Aquificota</taxon>
        <taxon>Aquificia</taxon>
        <taxon>Aquificales</taxon>
        <taxon>Aquificaceae</taxon>
        <taxon>Thermocrinis</taxon>
    </lineage>
</organism>
<dbReference type="Gene3D" id="3.20.20.70">
    <property type="entry name" value="Aldolase class I"/>
    <property type="match status" value="1"/>
</dbReference>